<keyword evidence="7" id="KW-1185">Reference proteome</keyword>
<dbReference type="SUPFAM" id="SSF57667">
    <property type="entry name" value="beta-beta-alpha zinc fingers"/>
    <property type="match status" value="2"/>
</dbReference>
<evidence type="ECO:0000313" key="8">
    <source>
        <dbReference type="WBParaSite" id="EEL_0000303001-mRNA-1"/>
    </source>
</evidence>
<dbReference type="WBParaSite" id="EEL_0000303001-mRNA-1">
    <property type="protein sequence ID" value="EEL_0000303001-mRNA-1"/>
    <property type="gene ID" value="EEL_0000303001"/>
</dbReference>
<feature type="compositionally biased region" description="Polar residues" evidence="5">
    <location>
        <begin position="174"/>
        <end position="187"/>
    </location>
</feature>
<evidence type="ECO:0000259" key="6">
    <source>
        <dbReference type="PROSITE" id="PS50808"/>
    </source>
</evidence>
<dbReference type="AlphaFoldDB" id="A0A0R3RNH0"/>
<evidence type="ECO:0000256" key="5">
    <source>
        <dbReference type="SAM" id="MobiDB-lite"/>
    </source>
</evidence>
<reference evidence="8" key="1">
    <citation type="submission" date="2017-02" db="UniProtKB">
        <authorList>
            <consortium name="WormBaseParasite"/>
        </authorList>
    </citation>
    <scope>IDENTIFICATION</scope>
</reference>
<keyword evidence="2 4" id="KW-0863">Zinc-finger</keyword>
<dbReference type="GO" id="GO:0008270">
    <property type="term" value="F:zinc ion binding"/>
    <property type="evidence" value="ECO:0007669"/>
    <property type="project" value="UniProtKB-KW"/>
</dbReference>
<dbReference type="Pfam" id="PF02892">
    <property type="entry name" value="zf-BED"/>
    <property type="match status" value="2"/>
</dbReference>
<dbReference type="InterPro" id="IPR003656">
    <property type="entry name" value="Znf_BED"/>
</dbReference>
<evidence type="ECO:0000256" key="1">
    <source>
        <dbReference type="ARBA" id="ARBA00022723"/>
    </source>
</evidence>
<evidence type="ECO:0000256" key="2">
    <source>
        <dbReference type="ARBA" id="ARBA00022771"/>
    </source>
</evidence>
<name>A0A0R3RNH0_9BILA</name>
<dbReference type="PROSITE" id="PS50808">
    <property type="entry name" value="ZF_BED"/>
    <property type="match status" value="2"/>
</dbReference>
<proteinExistence type="predicted"/>
<dbReference type="SMART" id="SM00614">
    <property type="entry name" value="ZnF_BED"/>
    <property type="match status" value="2"/>
</dbReference>
<feature type="region of interest" description="Disordered" evidence="5">
    <location>
        <begin position="174"/>
        <end position="195"/>
    </location>
</feature>
<dbReference type="GO" id="GO:0003677">
    <property type="term" value="F:DNA binding"/>
    <property type="evidence" value="ECO:0007669"/>
    <property type="project" value="InterPro"/>
</dbReference>
<accession>A0A0R3RNH0</accession>
<evidence type="ECO:0000256" key="3">
    <source>
        <dbReference type="ARBA" id="ARBA00022833"/>
    </source>
</evidence>
<feature type="region of interest" description="Disordered" evidence="5">
    <location>
        <begin position="305"/>
        <end position="328"/>
    </location>
</feature>
<sequence length="346" mass="39054">MLKSCYETFPTSLDVLYRLANCVNSEKNNSNHSTDNSVADCKNSLSSTKISNLSTSCPAMVIDEEKEVGSANTVPSLSNIGRRSEILEPLVSSMMNILSNHSSDNGVKSGKTKKRKSQKSGVWKHFIRLSNDNVHCILCERVLKRSDSSTKTMWCHLRAKHEEQWIALKQDVSQNSNQPEMNQTDMPSSDELDPSGTITTQNWLEQRVGILCDKPQEVQTTSEIAGQLDNSSPDSFPWLNGKAKKRKSQKSGVWRHFIRLSNDNVHCILCERVLKRSDSSTKTMWCHLRAKHEEQWIALKQDVSQNSNQPEMNQTDMPSSDELDPSGTITTQNWLEQRVGILCDKP</sequence>
<evidence type="ECO:0000313" key="7">
    <source>
        <dbReference type="Proteomes" id="UP000050640"/>
    </source>
</evidence>
<protein>
    <submittedName>
        <fullName evidence="8">BED-type domain-containing protein</fullName>
    </submittedName>
</protein>
<organism evidence="7 8">
    <name type="scientific">Elaeophora elaphi</name>
    <dbReference type="NCBI Taxonomy" id="1147741"/>
    <lineage>
        <taxon>Eukaryota</taxon>
        <taxon>Metazoa</taxon>
        <taxon>Ecdysozoa</taxon>
        <taxon>Nematoda</taxon>
        <taxon>Chromadorea</taxon>
        <taxon>Rhabditida</taxon>
        <taxon>Spirurina</taxon>
        <taxon>Spiruromorpha</taxon>
        <taxon>Filarioidea</taxon>
        <taxon>Onchocercidae</taxon>
        <taxon>Elaeophora</taxon>
    </lineage>
</organism>
<dbReference type="STRING" id="1147741.A0A0R3RNH0"/>
<evidence type="ECO:0000256" key="4">
    <source>
        <dbReference type="PROSITE-ProRule" id="PRU00027"/>
    </source>
</evidence>
<keyword evidence="3" id="KW-0862">Zinc</keyword>
<feature type="domain" description="BED-type" evidence="6">
    <location>
        <begin position="117"/>
        <end position="168"/>
    </location>
</feature>
<dbReference type="Proteomes" id="UP000050640">
    <property type="component" value="Unplaced"/>
</dbReference>
<dbReference type="InterPro" id="IPR036236">
    <property type="entry name" value="Znf_C2H2_sf"/>
</dbReference>
<keyword evidence="1" id="KW-0479">Metal-binding</keyword>
<feature type="compositionally biased region" description="Polar residues" evidence="5">
    <location>
        <begin position="305"/>
        <end position="318"/>
    </location>
</feature>
<feature type="domain" description="BED-type" evidence="6">
    <location>
        <begin position="248"/>
        <end position="299"/>
    </location>
</feature>